<evidence type="ECO:0000313" key="2">
    <source>
        <dbReference type="Proteomes" id="UP000623608"/>
    </source>
</evidence>
<gene>
    <name evidence="1" type="ORF">Ate02nite_27000</name>
</gene>
<accession>A0A919TT32</accession>
<evidence type="ECO:0000313" key="1">
    <source>
        <dbReference type="EMBL" id="GIF19970.1"/>
    </source>
</evidence>
<dbReference type="EMBL" id="BOMY01000020">
    <property type="protein sequence ID" value="GIF19970.1"/>
    <property type="molecule type" value="Genomic_DNA"/>
</dbReference>
<dbReference type="RefSeq" id="WP_203805178.1">
    <property type="nucleotide sequence ID" value="NZ_BOMY01000020.1"/>
</dbReference>
<protein>
    <recommendedName>
        <fullName evidence="3">GH26 domain-containing protein</fullName>
    </recommendedName>
</protein>
<reference evidence="1" key="1">
    <citation type="submission" date="2021-01" db="EMBL/GenBank/DDBJ databases">
        <title>Whole genome shotgun sequence of Actinoplanes tereljensis NBRC 105297.</title>
        <authorList>
            <person name="Komaki H."/>
            <person name="Tamura T."/>
        </authorList>
    </citation>
    <scope>NUCLEOTIDE SEQUENCE</scope>
    <source>
        <strain evidence="1">NBRC 105297</strain>
    </source>
</reference>
<sequence>MQISAANAAEVIPGGDNSAWSYWIGATMKKGELDNNHYGPKVIPRNGFMRIFPDSDGLPPSWDDPRLIYCRDNGVVPFLSSNINGDSSKFREMRERITAMPDWVRLLLLTDQHEPERHFWEHSKEYIDNYKAWWRACITELPADKRKRVKAGPVLTLQWIEDANKGKHDYGQYDPGPEFSDLYAIDMYMNSWDRSGKRVADEYPDPVTFLSGLKSYRDSSDDHRPRIIAELGAIGIPSDPAGRGRAAWLNGICKELDTWKPAKQGWPFWGLAWWNTRGTDGSSDLDPIGKARYFYLDKFQNSNGTPTAYADPAPLEAFNAQAARHHVRG</sequence>
<proteinExistence type="predicted"/>
<name>A0A919TT32_9ACTN</name>
<organism evidence="1 2">
    <name type="scientific">Paractinoplanes tereljensis</name>
    <dbReference type="NCBI Taxonomy" id="571912"/>
    <lineage>
        <taxon>Bacteria</taxon>
        <taxon>Bacillati</taxon>
        <taxon>Actinomycetota</taxon>
        <taxon>Actinomycetes</taxon>
        <taxon>Micromonosporales</taxon>
        <taxon>Micromonosporaceae</taxon>
        <taxon>Paractinoplanes</taxon>
    </lineage>
</organism>
<dbReference type="InterPro" id="IPR017853">
    <property type="entry name" value="GH"/>
</dbReference>
<dbReference type="AlphaFoldDB" id="A0A919TT32"/>
<evidence type="ECO:0008006" key="3">
    <source>
        <dbReference type="Google" id="ProtNLM"/>
    </source>
</evidence>
<dbReference type="Gene3D" id="3.20.20.80">
    <property type="entry name" value="Glycosidases"/>
    <property type="match status" value="1"/>
</dbReference>
<dbReference type="Proteomes" id="UP000623608">
    <property type="component" value="Unassembled WGS sequence"/>
</dbReference>
<dbReference type="SUPFAM" id="SSF51445">
    <property type="entry name" value="(Trans)glycosidases"/>
    <property type="match status" value="1"/>
</dbReference>
<keyword evidence="2" id="KW-1185">Reference proteome</keyword>
<comment type="caution">
    <text evidence="1">The sequence shown here is derived from an EMBL/GenBank/DDBJ whole genome shotgun (WGS) entry which is preliminary data.</text>
</comment>